<reference evidence="2 3" key="1">
    <citation type="submission" date="2017-10" db="EMBL/GenBank/DDBJ databases">
        <title>Comparative genomics in systemic dimorphic fungi from Ajellomycetaceae.</title>
        <authorList>
            <person name="Munoz J.F."/>
            <person name="Mcewen J.G."/>
            <person name="Clay O.K."/>
            <person name="Cuomo C.A."/>
        </authorList>
    </citation>
    <scope>NUCLEOTIDE SEQUENCE [LARGE SCALE GENOMIC DNA]</scope>
    <source>
        <strain evidence="2 3">UAMH4076</strain>
    </source>
</reference>
<protein>
    <recommendedName>
        <fullName evidence="4">Myb-like domain-containing protein</fullName>
    </recommendedName>
</protein>
<evidence type="ECO:0000313" key="3">
    <source>
        <dbReference type="Proteomes" id="UP000226031"/>
    </source>
</evidence>
<feature type="compositionally biased region" description="Low complexity" evidence="1">
    <location>
        <begin position="174"/>
        <end position="183"/>
    </location>
</feature>
<evidence type="ECO:0000313" key="2">
    <source>
        <dbReference type="EMBL" id="PGH31572.1"/>
    </source>
</evidence>
<name>A0A2B7ZEZ8_9EURO</name>
<comment type="caution">
    <text evidence="2">The sequence shown here is derived from an EMBL/GenBank/DDBJ whole genome shotgun (WGS) entry which is preliminary data.</text>
</comment>
<dbReference type="VEuPathDB" id="FungiDB:EMCG_02741"/>
<dbReference type="EMBL" id="PDND01000123">
    <property type="protein sequence ID" value="PGH31572.1"/>
    <property type="molecule type" value="Genomic_DNA"/>
</dbReference>
<dbReference type="Proteomes" id="UP000226031">
    <property type="component" value="Unassembled WGS sequence"/>
</dbReference>
<evidence type="ECO:0000256" key="1">
    <source>
        <dbReference type="SAM" id="MobiDB-lite"/>
    </source>
</evidence>
<accession>A0A2B7ZEZ8</accession>
<gene>
    <name evidence="2" type="ORF">GX50_05665</name>
</gene>
<organism evidence="2 3">
    <name type="scientific">[Emmonsia] crescens</name>
    <dbReference type="NCBI Taxonomy" id="73230"/>
    <lineage>
        <taxon>Eukaryota</taxon>
        <taxon>Fungi</taxon>
        <taxon>Dikarya</taxon>
        <taxon>Ascomycota</taxon>
        <taxon>Pezizomycotina</taxon>
        <taxon>Eurotiomycetes</taxon>
        <taxon>Eurotiomycetidae</taxon>
        <taxon>Onygenales</taxon>
        <taxon>Ajellomycetaceae</taxon>
        <taxon>Emergomyces</taxon>
    </lineage>
</organism>
<keyword evidence="3" id="KW-1185">Reference proteome</keyword>
<feature type="region of interest" description="Disordered" evidence="1">
    <location>
        <begin position="90"/>
        <end position="183"/>
    </location>
</feature>
<evidence type="ECO:0008006" key="4">
    <source>
        <dbReference type="Google" id="ProtNLM"/>
    </source>
</evidence>
<feature type="compositionally biased region" description="Polar residues" evidence="1">
    <location>
        <begin position="136"/>
        <end position="154"/>
    </location>
</feature>
<proteinExistence type="predicted"/>
<dbReference type="AlphaFoldDB" id="A0A2B7ZEZ8"/>
<sequence length="383" mass="42991">MPSLHVTLKFGHNPAILHKLRIMRSSSDSPDVTVSGGRLGELWTPEQDQRLVELRMEHPYLTGREFQKEFYPNRSYNAVSKRASWLKRANEEGLNSGQDSRRRQTSTPQYVYSDDEPEDMSLDSQPGAGYIHEGCTSEQMGSSKRSDTPNSVLSGTLKRKLSVKNGLSRPSPPKLSKTPTSPTFASMNPCSSIFLKAGGMLTTSEANTVVDLANNHDNHNNQNNTQLSNSSSTSAWRLEKTTVADIIYFLCQAQKCEKETRRAEDLAIQLLNSNKILNRYCDENRQLMEIQKKHDDEIEETRAALLKEQEAKQMALKELNGAKGTKVIQLKQLEKISQLKAEIYKIKVGSSKVIHPDMWRSGGMDVASIQAAKIIGEMEDMLM</sequence>